<protein>
    <submittedName>
        <fullName evidence="1">Uncharacterized protein</fullName>
    </submittedName>
</protein>
<dbReference type="EMBL" id="BPLR01004707">
    <property type="protein sequence ID" value="GIX96867.1"/>
    <property type="molecule type" value="Genomic_DNA"/>
</dbReference>
<dbReference type="Proteomes" id="UP001054945">
    <property type="component" value="Unassembled WGS sequence"/>
</dbReference>
<gene>
    <name evidence="1" type="ORF">CEXT_571691</name>
</gene>
<accession>A0AAV4PNR7</accession>
<evidence type="ECO:0000313" key="1">
    <source>
        <dbReference type="EMBL" id="GIX96867.1"/>
    </source>
</evidence>
<evidence type="ECO:0000313" key="2">
    <source>
        <dbReference type="Proteomes" id="UP001054945"/>
    </source>
</evidence>
<dbReference type="AlphaFoldDB" id="A0AAV4PNR7"/>
<comment type="caution">
    <text evidence="1">The sequence shown here is derived from an EMBL/GenBank/DDBJ whole genome shotgun (WGS) entry which is preliminary data.</text>
</comment>
<sequence length="93" mass="10312">MIRAANGLSDGDIKSRWGPGPTWRRFRKGPRSFSAALSLGGALDYYLHRIPIISGTRRGGVARTWRLLASLVGRERLLMARIIRMAIAEAAIH</sequence>
<proteinExistence type="predicted"/>
<keyword evidence="2" id="KW-1185">Reference proteome</keyword>
<name>A0AAV4PNR7_CAEEX</name>
<reference evidence="1 2" key="1">
    <citation type="submission" date="2021-06" db="EMBL/GenBank/DDBJ databases">
        <title>Caerostris extrusa draft genome.</title>
        <authorList>
            <person name="Kono N."/>
            <person name="Arakawa K."/>
        </authorList>
    </citation>
    <scope>NUCLEOTIDE SEQUENCE [LARGE SCALE GENOMIC DNA]</scope>
</reference>
<organism evidence="1 2">
    <name type="scientific">Caerostris extrusa</name>
    <name type="common">Bark spider</name>
    <name type="synonym">Caerostris bankana</name>
    <dbReference type="NCBI Taxonomy" id="172846"/>
    <lineage>
        <taxon>Eukaryota</taxon>
        <taxon>Metazoa</taxon>
        <taxon>Ecdysozoa</taxon>
        <taxon>Arthropoda</taxon>
        <taxon>Chelicerata</taxon>
        <taxon>Arachnida</taxon>
        <taxon>Araneae</taxon>
        <taxon>Araneomorphae</taxon>
        <taxon>Entelegynae</taxon>
        <taxon>Araneoidea</taxon>
        <taxon>Araneidae</taxon>
        <taxon>Caerostris</taxon>
    </lineage>
</organism>